<evidence type="ECO:0000256" key="1">
    <source>
        <dbReference type="SAM" id="MobiDB-lite"/>
    </source>
</evidence>
<feature type="region of interest" description="Disordered" evidence="1">
    <location>
        <begin position="1"/>
        <end position="20"/>
    </location>
</feature>
<dbReference type="AlphaFoldDB" id="A0A0E9WSN7"/>
<proteinExistence type="predicted"/>
<sequence length="42" mass="4845">MVPEHRRTPEKKVNKSPRTSSTLFICPHCCQICCVFNICCFS</sequence>
<reference evidence="2" key="1">
    <citation type="submission" date="2014-11" db="EMBL/GenBank/DDBJ databases">
        <authorList>
            <person name="Amaro Gonzalez C."/>
        </authorList>
    </citation>
    <scope>NUCLEOTIDE SEQUENCE</scope>
</reference>
<accession>A0A0E9WSN7</accession>
<name>A0A0E9WSN7_ANGAN</name>
<evidence type="ECO:0000313" key="2">
    <source>
        <dbReference type="EMBL" id="JAH93271.1"/>
    </source>
</evidence>
<protein>
    <submittedName>
        <fullName evidence="2">Uncharacterized protein</fullName>
    </submittedName>
</protein>
<organism evidence="2">
    <name type="scientific">Anguilla anguilla</name>
    <name type="common">European freshwater eel</name>
    <name type="synonym">Muraena anguilla</name>
    <dbReference type="NCBI Taxonomy" id="7936"/>
    <lineage>
        <taxon>Eukaryota</taxon>
        <taxon>Metazoa</taxon>
        <taxon>Chordata</taxon>
        <taxon>Craniata</taxon>
        <taxon>Vertebrata</taxon>
        <taxon>Euteleostomi</taxon>
        <taxon>Actinopterygii</taxon>
        <taxon>Neopterygii</taxon>
        <taxon>Teleostei</taxon>
        <taxon>Anguilliformes</taxon>
        <taxon>Anguillidae</taxon>
        <taxon>Anguilla</taxon>
    </lineage>
</organism>
<dbReference type="EMBL" id="GBXM01015306">
    <property type="protein sequence ID" value="JAH93271.1"/>
    <property type="molecule type" value="Transcribed_RNA"/>
</dbReference>
<feature type="compositionally biased region" description="Basic and acidic residues" evidence="1">
    <location>
        <begin position="1"/>
        <end position="13"/>
    </location>
</feature>
<reference evidence="2" key="2">
    <citation type="journal article" date="2015" name="Fish Shellfish Immunol.">
        <title>Early steps in the European eel (Anguilla anguilla)-Vibrio vulnificus interaction in the gills: Role of the RtxA13 toxin.</title>
        <authorList>
            <person name="Callol A."/>
            <person name="Pajuelo D."/>
            <person name="Ebbesson L."/>
            <person name="Teles M."/>
            <person name="MacKenzie S."/>
            <person name="Amaro C."/>
        </authorList>
    </citation>
    <scope>NUCLEOTIDE SEQUENCE</scope>
</reference>